<name>A0A0L6Z5H9_9CLOT</name>
<dbReference type="EMBL" id="LHUR01000042">
    <property type="protein sequence ID" value="KOA18212.1"/>
    <property type="molecule type" value="Genomic_DNA"/>
</dbReference>
<dbReference type="RefSeq" id="WP_052222563.1">
    <property type="nucleotide sequence ID" value="NZ_LHUR01000042.1"/>
</dbReference>
<gene>
    <name evidence="2" type="ORF">CLHOM_30900</name>
</gene>
<keyword evidence="3" id="KW-1185">Reference proteome</keyword>
<protein>
    <submittedName>
        <fullName evidence="2">Uncharacterized protein</fullName>
    </submittedName>
</protein>
<comment type="caution">
    <text evidence="2">The sequence shown here is derived from an EMBL/GenBank/DDBJ whole genome shotgun (WGS) entry which is preliminary data.</text>
</comment>
<organism evidence="2 3">
    <name type="scientific">Clostridium homopropionicum DSM 5847</name>
    <dbReference type="NCBI Taxonomy" id="1121318"/>
    <lineage>
        <taxon>Bacteria</taxon>
        <taxon>Bacillati</taxon>
        <taxon>Bacillota</taxon>
        <taxon>Clostridia</taxon>
        <taxon>Eubacteriales</taxon>
        <taxon>Clostridiaceae</taxon>
        <taxon>Clostridium</taxon>
    </lineage>
</organism>
<evidence type="ECO:0000313" key="2">
    <source>
        <dbReference type="EMBL" id="KOA18212.1"/>
    </source>
</evidence>
<evidence type="ECO:0000256" key="1">
    <source>
        <dbReference type="SAM" id="MobiDB-lite"/>
    </source>
</evidence>
<accession>A0A0L6Z5H9</accession>
<reference evidence="3" key="1">
    <citation type="submission" date="2015-08" db="EMBL/GenBank/DDBJ databases">
        <title>Genome sequence of the strict anaerobe Clostridium homopropionicum LuHBu1 (DSM 5847T).</title>
        <authorList>
            <person name="Poehlein A."/>
            <person name="Beck M."/>
            <person name="Schiel-Bengelsdorf B."/>
            <person name="Bengelsdorf F.R."/>
            <person name="Daniel R."/>
            <person name="Duerre P."/>
        </authorList>
    </citation>
    <scope>NUCLEOTIDE SEQUENCE [LARGE SCALE GENOMIC DNA]</scope>
    <source>
        <strain evidence="3">DSM 5847</strain>
    </source>
</reference>
<dbReference type="AlphaFoldDB" id="A0A0L6Z5H9"/>
<feature type="region of interest" description="Disordered" evidence="1">
    <location>
        <begin position="114"/>
        <end position="137"/>
    </location>
</feature>
<evidence type="ECO:0000313" key="3">
    <source>
        <dbReference type="Proteomes" id="UP000037043"/>
    </source>
</evidence>
<dbReference type="PATRIC" id="fig|1121318.3.peg.3105"/>
<dbReference type="STRING" id="36844.SAMN04488501_101391"/>
<dbReference type="Proteomes" id="UP000037043">
    <property type="component" value="Unassembled WGS sequence"/>
</dbReference>
<proteinExistence type="predicted"/>
<sequence>MSKHKRRKTGEGRNDCVSGTNCQCENGSSFDGNMNNLAGILGNIDINQITSLLNASGILGNKGNTSINEDKIKDIGGEVKEGILNNLDISQLLSQANELNSIINMNNYKDLEYEEEDSKHKTKQKYDRENDNTNTQQSGDSIVALLNVLKSLVTPDKAQIIDRIVGLYIEGKI</sequence>